<evidence type="ECO:0000259" key="2">
    <source>
        <dbReference type="Pfam" id="PF01551"/>
    </source>
</evidence>
<comment type="caution">
    <text evidence="3">The sequence shown here is derived from an EMBL/GenBank/DDBJ whole genome shotgun (WGS) entry which is preliminary data.</text>
</comment>
<dbReference type="InterPro" id="IPR050570">
    <property type="entry name" value="Cell_wall_metabolism_enzyme"/>
</dbReference>
<dbReference type="InterPro" id="IPR011055">
    <property type="entry name" value="Dup_hybrid_motif"/>
</dbReference>
<evidence type="ECO:0000313" key="4">
    <source>
        <dbReference type="Proteomes" id="UP000626370"/>
    </source>
</evidence>
<feature type="domain" description="M23ase beta-sheet core" evidence="2">
    <location>
        <begin position="262"/>
        <end position="355"/>
    </location>
</feature>
<feature type="coiled-coil region" evidence="1">
    <location>
        <begin position="17"/>
        <end position="86"/>
    </location>
</feature>
<organism evidence="3 4">
    <name type="scientific">Thalassotalea profundi</name>
    <dbReference type="NCBI Taxonomy" id="2036687"/>
    <lineage>
        <taxon>Bacteria</taxon>
        <taxon>Pseudomonadati</taxon>
        <taxon>Pseudomonadota</taxon>
        <taxon>Gammaproteobacteria</taxon>
        <taxon>Alteromonadales</taxon>
        <taxon>Colwelliaceae</taxon>
        <taxon>Thalassotalea</taxon>
    </lineage>
</organism>
<dbReference type="EMBL" id="BNAH01000006">
    <property type="protein sequence ID" value="GHE89600.1"/>
    <property type="molecule type" value="Genomic_DNA"/>
</dbReference>
<protein>
    <submittedName>
        <fullName evidence="3">Non-catalytic member of peptidase subfamily M23B</fullName>
    </submittedName>
</protein>
<dbReference type="SUPFAM" id="SSF51261">
    <property type="entry name" value="Duplicated hybrid motif"/>
    <property type="match status" value="1"/>
</dbReference>
<dbReference type="PANTHER" id="PTHR21666">
    <property type="entry name" value="PEPTIDASE-RELATED"/>
    <property type="match status" value="1"/>
</dbReference>
<evidence type="ECO:0000313" key="3">
    <source>
        <dbReference type="EMBL" id="GHE89600.1"/>
    </source>
</evidence>
<dbReference type="PANTHER" id="PTHR21666:SF270">
    <property type="entry name" value="MUREIN HYDROLASE ACTIVATOR ENVC"/>
    <property type="match status" value="1"/>
</dbReference>
<dbReference type="CDD" id="cd12797">
    <property type="entry name" value="M23_peptidase"/>
    <property type="match status" value="1"/>
</dbReference>
<dbReference type="Gene3D" id="6.10.250.3150">
    <property type="match status" value="1"/>
</dbReference>
<dbReference type="InterPro" id="IPR016047">
    <property type="entry name" value="M23ase_b-sheet_dom"/>
</dbReference>
<dbReference type="Gene3D" id="2.70.70.10">
    <property type="entry name" value="Glucose Permease (Domain IIA)"/>
    <property type="match status" value="1"/>
</dbReference>
<sequence>MANATLLAQETSSAQKLDQLKKAINQQKTTIKQVNKQREELEKQLQKSDLAISQVVKAIAKTKQQLAETQQKLTTLEKQQTELLKKKNQQELLLAKQLRAAYSSGNHDYIKLLLNQESPAKVQRSITYYQYLNTARIEEIEQFKTTIDKLHQVKIEQMDQIQKLEQLQQAQSKQQKEFSQEKNQREQTIAKLSKQLLNDQQTLEKLEQEEANLKAALARIAKLSQQEESLKGLSRLKRKLSWPVNGKIRRSFGSSKQGYLKWKGVLLSAPTGRQVTTIHNGTVLFSDWLKGYGLVTVVDHGEGYMSLYGHNQALLKSVGDRVETGEPIALVGQSGGQEQSGLYFEIRHNGQAVNPKLWCR</sequence>
<feature type="coiled-coil region" evidence="1">
    <location>
        <begin position="147"/>
        <end position="226"/>
    </location>
</feature>
<gene>
    <name evidence="3" type="ORF">GCM10011501_18970</name>
</gene>
<dbReference type="RefSeq" id="WP_229817189.1">
    <property type="nucleotide sequence ID" value="NZ_BNAH01000006.1"/>
</dbReference>
<name>A0ABQ3ISL4_9GAMM</name>
<evidence type="ECO:0000256" key="1">
    <source>
        <dbReference type="SAM" id="Coils"/>
    </source>
</evidence>
<reference evidence="4" key="1">
    <citation type="journal article" date="2019" name="Int. J. Syst. Evol. Microbiol.">
        <title>The Global Catalogue of Microorganisms (GCM) 10K type strain sequencing project: providing services to taxonomists for standard genome sequencing and annotation.</title>
        <authorList>
            <consortium name="The Broad Institute Genomics Platform"/>
            <consortium name="The Broad Institute Genome Sequencing Center for Infectious Disease"/>
            <person name="Wu L."/>
            <person name="Ma J."/>
        </authorList>
    </citation>
    <scope>NUCLEOTIDE SEQUENCE [LARGE SCALE GENOMIC DNA]</scope>
    <source>
        <strain evidence="4">CGMCC 1.15922</strain>
    </source>
</reference>
<accession>A0ABQ3ISL4</accession>
<dbReference type="Pfam" id="PF01551">
    <property type="entry name" value="Peptidase_M23"/>
    <property type="match status" value="1"/>
</dbReference>
<proteinExistence type="predicted"/>
<keyword evidence="1" id="KW-0175">Coiled coil</keyword>
<dbReference type="Proteomes" id="UP000626370">
    <property type="component" value="Unassembled WGS sequence"/>
</dbReference>
<keyword evidence="4" id="KW-1185">Reference proteome</keyword>